<evidence type="ECO:0000256" key="1">
    <source>
        <dbReference type="SAM" id="MobiDB-lite"/>
    </source>
</evidence>
<evidence type="ECO:0000313" key="2">
    <source>
        <dbReference type="EMBL" id="TNN31010.1"/>
    </source>
</evidence>
<protein>
    <submittedName>
        <fullName evidence="2">Uncharacterized protein</fullName>
    </submittedName>
</protein>
<dbReference type="Proteomes" id="UP000314294">
    <property type="component" value="Unassembled WGS sequence"/>
</dbReference>
<keyword evidence="3" id="KW-1185">Reference proteome</keyword>
<accession>A0A4Z2EQX6</accession>
<feature type="compositionally biased region" description="Polar residues" evidence="1">
    <location>
        <begin position="10"/>
        <end position="24"/>
    </location>
</feature>
<organism evidence="2 3">
    <name type="scientific">Liparis tanakae</name>
    <name type="common">Tanaka's snailfish</name>
    <dbReference type="NCBI Taxonomy" id="230148"/>
    <lineage>
        <taxon>Eukaryota</taxon>
        <taxon>Metazoa</taxon>
        <taxon>Chordata</taxon>
        <taxon>Craniata</taxon>
        <taxon>Vertebrata</taxon>
        <taxon>Euteleostomi</taxon>
        <taxon>Actinopterygii</taxon>
        <taxon>Neopterygii</taxon>
        <taxon>Teleostei</taxon>
        <taxon>Neoteleostei</taxon>
        <taxon>Acanthomorphata</taxon>
        <taxon>Eupercaria</taxon>
        <taxon>Perciformes</taxon>
        <taxon>Cottioidei</taxon>
        <taxon>Cottales</taxon>
        <taxon>Liparidae</taxon>
        <taxon>Liparis</taxon>
    </lineage>
</organism>
<name>A0A4Z2EQX6_9TELE</name>
<comment type="caution">
    <text evidence="2">The sequence shown here is derived from an EMBL/GenBank/DDBJ whole genome shotgun (WGS) entry which is preliminary data.</text>
</comment>
<proteinExistence type="predicted"/>
<sequence>MGRGLLELSSFVTSRSKTHQQSQEVGGHQHVEDPVPAACRQQPGQQGAERGACGAEQRHLNTSCPTCRLRRR</sequence>
<gene>
    <name evidence="2" type="ORF">EYF80_058837</name>
</gene>
<dbReference type="EMBL" id="SRLO01003904">
    <property type="protein sequence ID" value="TNN31010.1"/>
    <property type="molecule type" value="Genomic_DNA"/>
</dbReference>
<evidence type="ECO:0000313" key="3">
    <source>
        <dbReference type="Proteomes" id="UP000314294"/>
    </source>
</evidence>
<reference evidence="2 3" key="1">
    <citation type="submission" date="2019-03" db="EMBL/GenBank/DDBJ databases">
        <title>First draft genome of Liparis tanakae, snailfish: a comprehensive survey of snailfish specific genes.</title>
        <authorList>
            <person name="Kim W."/>
            <person name="Song I."/>
            <person name="Jeong J.-H."/>
            <person name="Kim D."/>
            <person name="Kim S."/>
            <person name="Ryu S."/>
            <person name="Song J.Y."/>
            <person name="Lee S.K."/>
        </authorList>
    </citation>
    <scope>NUCLEOTIDE SEQUENCE [LARGE SCALE GENOMIC DNA]</scope>
    <source>
        <tissue evidence="2">Muscle</tissue>
    </source>
</reference>
<dbReference type="AlphaFoldDB" id="A0A4Z2EQX6"/>
<feature type="region of interest" description="Disordered" evidence="1">
    <location>
        <begin position="1"/>
        <end position="30"/>
    </location>
</feature>